<proteinExistence type="predicted"/>
<dbReference type="OrthoDB" id="2370288at2759"/>
<evidence type="ECO:0000313" key="3">
    <source>
        <dbReference type="EMBL" id="CAG8566557.1"/>
    </source>
</evidence>
<accession>A0A9N9BJB1</accession>
<evidence type="ECO:0000256" key="1">
    <source>
        <dbReference type="SAM" id="Coils"/>
    </source>
</evidence>
<feature type="coiled-coil region" evidence="1">
    <location>
        <begin position="154"/>
        <end position="188"/>
    </location>
</feature>
<feature type="coiled-coil region" evidence="1">
    <location>
        <begin position="326"/>
        <end position="358"/>
    </location>
</feature>
<sequence length="361" mass="42616">MEDDSYDNYGESSSSRVPINNNLRSIENENDIEFELEPDKAKSDKKQTKQDGKYRITKYLYVDEIFYSILPMEYPITSEKGVAIIFNVDYVKSQEDAEKFTDNKEEVVDCYFFNTKVKKLAFECQSIKACEFFQDINKGHCNVDIDTDFEYMDKTQAEIENSNYSKNNQELMKELLDASTERRKLISKQLKFSNENDIENWADYYTSNWVIALLNPEKSEIDKEIWNLSPDANLKRKSKQMNIENSVSILQVMQEDNIPTHTNDESEQINDEILFSPQETYIQLQEENTQIQEKSDFKKRKVENQVDNSENMDMDIDEANKLEIKLIEEQIALLDIESQKKKLEIEKLRIETSNLKRRRNM</sequence>
<dbReference type="AlphaFoldDB" id="A0A9N9BJB1"/>
<dbReference type="EMBL" id="CAJVPZ010005842">
    <property type="protein sequence ID" value="CAG8566557.1"/>
    <property type="molecule type" value="Genomic_DNA"/>
</dbReference>
<gene>
    <name evidence="3" type="ORF">RFULGI_LOCUS5284</name>
</gene>
<evidence type="ECO:0000313" key="4">
    <source>
        <dbReference type="Proteomes" id="UP000789396"/>
    </source>
</evidence>
<evidence type="ECO:0000256" key="2">
    <source>
        <dbReference type="SAM" id="MobiDB-lite"/>
    </source>
</evidence>
<organism evidence="3 4">
    <name type="scientific">Racocetra fulgida</name>
    <dbReference type="NCBI Taxonomy" id="60492"/>
    <lineage>
        <taxon>Eukaryota</taxon>
        <taxon>Fungi</taxon>
        <taxon>Fungi incertae sedis</taxon>
        <taxon>Mucoromycota</taxon>
        <taxon>Glomeromycotina</taxon>
        <taxon>Glomeromycetes</taxon>
        <taxon>Diversisporales</taxon>
        <taxon>Gigasporaceae</taxon>
        <taxon>Racocetra</taxon>
    </lineage>
</organism>
<reference evidence="3" key="1">
    <citation type="submission" date="2021-06" db="EMBL/GenBank/DDBJ databases">
        <authorList>
            <person name="Kallberg Y."/>
            <person name="Tangrot J."/>
            <person name="Rosling A."/>
        </authorList>
    </citation>
    <scope>NUCLEOTIDE SEQUENCE</scope>
    <source>
        <strain evidence="3">IN212</strain>
    </source>
</reference>
<keyword evidence="4" id="KW-1185">Reference proteome</keyword>
<keyword evidence="1" id="KW-0175">Coiled coil</keyword>
<name>A0A9N9BJB1_9GLOM</name>
<feature type="compositionally biased region" description="Polar residues" evidence="2">
    <location>
        <begin position="10"/>
        <end position="24"/>
    </location>
</feature>
<protein>
    <submittedName>
        <fullName evidence="3">19894_t:CDS:1</fullName>
    </submittedName>
</protein>
<dbReference type="Proteomes" id="UP000789396">
    <property type="component" value="Unassembled WGS sequence"/>
</dbReference>
<feature type="region of interest" description="Disordered" evidence="2">
    <location>
        <begin position="1"/>
        <end position="24"/>
    </location>
</feature>
<comment type="caution">
    <text evidence="3">The sequence shown here is derived from an EMBL/GenBank/DDBJ whole genome shotgun (WGS) entry which is preliminary data.</text>
</comment>